<dbReference type="InterPro" id="IPR013078">
    <property type="entry name" value="His_Pase_superF_clade-1"/>
</dbReference>
<dbReference type="EMBL" id="JAKCXM010000085">
    <property type="protein sequence ID" value="KAJ0403277.1"/>
    <property type="molecule type" value="Genomic_DNA"/>
</dbReference>
<dbReference type="PANTHER" id="PTHR10606:SF49">
    <property type="entry name" value="6-PHOSPHOFRUCTO-2-KINASE DOMAIN-CONTAINING PROTEIN"/>
    <property type="match status" value="1"/>
</dbReference>
<keyword evidence="1" id="KW-0547">Nucleotide-binding</keyword>
<dbReference type="GO" id="GO:0006000">
    <property type="term" value="P:fructose metabolic process"/>
    <property type="evidence" value="ECO:0007669"/>
    <property type="project" value="InterPro"/>
</dbReference>
<evidence type="ECO:0000313" key="4">
    <source>
        <dbReference type="EMBL" id="KAJ0403277.1"/>
    </source>
</evidence>
<evidence type="ECO:0000256" key="2">
    <source>
        <dbReference type="ARBA" id="ARBA00022840"/>
    </source>
</evidence>
<dbReference type="PANTHER" id="PTHR10606">
    <property type="entry name" value="6-PHOSPHOFRUCTO-2-KINASE/FRUCTOSE-2,6-BISPHOSPHATASE"/>
    <property type="match status" value="1"/>
</dbReference>
<protein>
    <recommendedName>
        <fullName evidence="3">6-phosphofructo-2-kinase domain-containing protein</fullName>
    </recommendedName>
</protein>
<dbReference type="PIRSF" id="PIRSF000709">
    <property type="entry name" value="6PFK_2-Ptase"/>
    <property type="match status" value="1"/>
</dbReference>
<feature type="domain" description="6-phosphofructo-2-kinase" evidence="3">
    <location>
        <begin position="107"/>
        <end position="158"/>
    </location>
</feature>
<dbReference type="Pfam" id="PF00300">
    <property type="entry name" value="His_Phos_1"/>
    <property type="match status" value="1"/>
</dbReference>
<reference evidence="4" key="1">
    <citation type="submission" date="2021-12" db="EMBL/GenBank/DDBJ databases">
        <title>Prjna785345.</title>
        <authorList>
            <person name="Rujirawat T."/>
            <person name="Krajaejun T."/>
        </authorList>
    </citation>
    <scope>NUCLEOTIDE SEQUENCE</scope>
    <source>
        <strain evidence="4">Pi057C3</strain>
    </source>
</reference>
<dbReference type="InterPro" id="IPR029033">
    <property type="entry name" value="His_PPase_superfam"/>
</dbReference>
<proteinExistence type="predicted"/>
<gene>
    <name evidence="4" type="ORF">P43SY_007581</name>
</gene>
<dbReference type="InterPro" id="IPR003094">
    <property type="entry name" value="6Pfruct_kin"/>
</dbReference>
<dbReference type="GO" id="GO:0005524">
    <property type="term" value="F:ATP binding"/>
    <property type="evidence" value="ECO:0007669"/>
    <property type="project" value="UniProtKB-KW"/>
</dbReference>
<feature type="domain" description="6-phosphofructo-2-kinase" evidence="3">
    <location>
        <begin position="21"/>
        <end position="105"/>
    </location>
</feature>
<comment type="caution">
    <text evidence="4">The sequence shown here is derived from an EMBL/GenBank/DDBJ whole genome shotgun (WGS) entry which is preliminary data.</text>
</comment>
<dbReference type="AlphaFoldDB" id="A0AAD5QA00"/>
<sequence length="371" mass="41667">MATAEGRAKAGGLGDAGREVFNDEKIVLVMVGLPARGKSFISHKITNFLSWLGVKAQIFNVGSLRRKLTAGKQSFDFFDASNAAAKQQREDLAFASLQTALQWLGHKRIEKYESVYETLEDDNLSYIKLINMQSKVVCNRIYGNMAHLLVPFLMSIHIVDRPIYICRPAHFIKDPQSLSFRELSGIAEGKEATMLSEAGGRFALRLKELLQREMDSKDGTPLKQLRVYSSPAPRALQTIAPLGLDYRPMSALNLVDSGFLAKMPLSEIKTLMATEWADFCRDPMNYRVHGGESIGDLVRRLSSFVVELERQRKPVLVVSHLLNLQLLYGYVFGHLVTDGLDTNIPMYTVIKLTPTQYGFIEERFDLSDDVV</sequence>
<dbReference type="Pfam" id="PF01591">
    <property type="entry name" value="6PF2K"/>
    <property type="match status" value="2"/>
</dbReference>
<accession>A0AAD5QA00</accession>
<dbReference type="GO" id="GO:0004331">
    <property type="term" value="F:fructose-2,6-bisphosphate 2-phosphatase activity"/>
    <property type="evidence" value="ECO:0007669"/>
    <property type="project" value="TreeGrafter"/>
</dbReference>
<dbReference type="InterPro" id="IPR013079">
    <property type="entry name" value="6Phosfructo_kin"/>
</dbReference>
<keyword evidence="5" id="KW-1185">Reference proteome</keyword>
<dbReference type="SUPFAM" id="SSF52540">
    <property type="entry name" value="P-loop containing nucleoside triphosphate hydrolases"/>
    <property type="match status" value="1"/>
</dbReference>
<evidence type="ECO:0000313" key="5">
    <source>
        <dbReference type="Proteomes" id="UP001209570"/>
    </source>
</evidence>
<dbReference type="InterPro" id="IPR027417">
    <property type="entry name" value="P-loop_NTPase"/>
</dbReference>
<dbReference type="Gene3D" id="3.40.50.1240">
    <property type="entry name" value="Phosphoglycerate mutase-like"/>
    <property type="match status" value="1"/>
</dbReference>
<organism evidence="4 5">
    <name type="scientific">Pythium insidiosum</name>
    <name type="common">Pythiosis disease agent</name>
    <dbReference type="NCBI Taxonomy" id="114742"/>
    <lineage>
        <taxon>Eukaryota</taxon>
        <taxon>Sar</taxon>
        <taxon>Stramenopiles</taxon>
        <taxon>Oomycota</taxon>
        <taxon>Peronosporomycetes</taxon>
        <taxon>Pythiales</taxon>
        <taxon>Pythiaceae</taxon>
        <taxon>Pythium</taxon>
    </lineage>
</organism>
<keyword evidence="2" id="KW-0067">ATP-binding</keyword>
<dbReference type="SUPFAM" id="SSF53254">
    <property type="entry name" value="Phosphoglycerate mutase-like"/>
    <property type="match status" value="1"/>
</dbReference>
<dbReference type="GO" id="GO:0005829">
    <property type="term" value="C:cytosol"/>
    <property type="evidence" value="ECO:0007669"/>
    <property type="project" value="TreeGrafter"/>
</dbReference>
<name>A0AAD5QA00_PYTIN</name>
<evidence type="ECO:0000256" key="1">
    <source>
        <dbReference type="ARBA" id="ARBA00022741"/>
    </source>
</evidence>
<dbReference type="Proteomes" id="UP001209570">
    <property type="component" value="Unassembled WGS sequence"/>
</dbReference>
<dbReference type="GO" id="GO:0003873">
    <property type="term" value="F:6-phosphofructo-2-kinase activity"/>
    <property type="evidence" value="ECO:0007669"/>
    <property type="project" value="InterPro"/>
</dbReference>
<dbReference type="CDD" id="cd07040">
    <property type="entry name" value="HP"/>
    <property type="match status" value="1"/>
</dbReference>
<dbReference type="Gene3D" id="3.40.50.300">
    <property type="entry name" value="P-loop containing nucleotide triphosphate hydrolases"/>
    <property type="match status" value="2"/>
</dbReference>
<evidence type="ECO:0000259" key="3">
    <source>
        <dbReference type="Pfam" id="PF01591"/>
    </source>
</evidence>
<dbReference type="GO" id="GO:0006003">
    <property type="term" value="P:fructose 2,6-bisphosphate metabolic process"/>
    <property type="evidence" value="ECO:0007669"/>
    <property type="project" value="InterPro"/>
</dbReference>